<evidence type="ECO:0000256" key="2">
    <source>
        <dbReference type="ARBA" id="ARBA00023186"/>
    </source>
</evidence>
<dbReference type="Gene3D" id="1.10.4190.10">
    <property type="entry name" value="Urease accessory protein UreF"/>
    <property type="match status" value="1"/>
</dbReference>
<reference evidence="4 5" key="1">
    <citation type="submission" date="2023-07" db="EMBL/GenBank/DDBJ databases">
        <title>Genomic Encyclopedia of Type Strains, Phase IV (KMG-IV): sequencing the most valuable type-strain genomes for metagenomic binning, comparative biology and taxonomic classification.</title>
        <authorList>
            <person name="Goeker M."/>
        </authorList>
    </citation>
    <scope>NUCLEOTIDE SEQUENCE [LARGE SCALE GENOMIC DNA]</scope>
    <source>
        <strain evidence="4 5">DSM 19619</strain>
    </source>
</reference>
<evidence type="ECO:0000313" key="5">
    <source>
        <dbReference type="Proteomes" id="UP001242480"/>
    </source>
</evidence>
<dbReference type="EMBL" id="JAUSVX010000001">
    <property type="protein sequence ID" value="MDQ0467571.1"/>
    <property type="molecule type" value="Genomic_DNA"/>
</dbReference>
<dbReference type="PANTHER" id="PTHR33620:SF1">
    <property type="entry name" value="UREASE ACCESSORY PROTEIN F"/>
    <property type="match status" value="1"/>
</dbReference>
<protein>
    <recommendedName>
        <fullName evidence="3">Urease accessory protein UreF</fullName>
    </recommendedName>
</protein>
<dbReference type="InterPro" id="IPR038277">
    <property type="entry name" value="UreF_sf"/>
</dbReference>
<organism evidence="4 5">
    <name type="scientific">Labrys wisconsinensis</name>
    <dbReference type="NCBI Taxonomy" id="425677"/>
    <lineage>
        <taxon>Bacteria</taxon>
        <taxon>Pseudomonadati</taxon>
        <taxon>Pseudomonadota</taxon>
        <taxon>Alphaproteobacteria</taxon>
        <taxon>Hyphomicrobiales</taxon>
        <taxon>Xanthobacteraceae</taxon>
        <taxon>Labrys</taxon>
    </lineage>
</organism>
<sequence length="227" mass="23206">MLASAEAARLLLWFSPSFPTGAFGFSHGLEWAVEIGDVADRATLEAWIGAVLAHGAGWTDAVLIAAAHDAARGADDAALVAVAELAAALQPSRERRLESTVQGEAFLRAVETAWPNAACARLRAAWDGPIALPVAIGVAAAGEGLGREAVIAAAMTGFAANLVSAAIRLAPIGQSDGLRVMAALEPLIRRLAPGAAAAGLGELGGCALRADIASMRHETQATRLFRS</sequence>
<comment type="similarity">
    <text evidence="3">Belongs to the UreF family.</text>
</comment>
<keyword evidence="2 3" id="KW-0143">Chaperone</keyword>
<dbReference type="Proteomes" id="UP001242480">
    <property type="component" value="Unassembled WGS sequence"/>
</dbReference>
<name>A0ABU0IZX4_9HYPH</name>
<evidence type="ECO:0000256" key="1">
    <source>
        <dbReference type="ARBA" id="ARBA00022988"/>
    </source>
</evidence>
<dbReference type="PIRSF" id="PIRSF009467">
    <property type="entry name" value="Ureas_acces_UreF"/>
    <property type="match status" value="1"/>
</dbReference>
<comment type="subunit">
    <text evidence="3">UreD, UreF and UreG form a complex that acts as a GTP-hydrolysis-dependent molecular chaperone, activating the urease apoprotein by helping to assemble the nickel containing metallocenter of UreC. The UreE protein probably delivers the nickel.</text>
</comment>
<keyword evidence="1 3" id="KW-0996">Nickel insertion</keyword>
<dbReference type="PANTHER" id="PTHR33620">
    <property type="entry name" value="UREASE ACCESSORY PROTEIN F"/>
    <property type="match status" value="1"/>
</dbReference>
<dbReference type="InterPro" id="IPR002639">
    <property type="entry name" value="UreF"/>
</dbReference>
<evidence type="ECO:0000256" key="3">
    <source>
        <dbReference type="HAMAP-Rule" id="MF_01385"/>
    </source>
</evidence>
<proteinExistence type="inferred from homology"/>
<evidence type="ECO:0000313" key="4">
    <source>
        <dbReference type="EMBL" id="MDQ0467571.1"/>
    </source>
</evidence>
<gene>
    <name evidence="3" type="primary">ureF</name>
    <name evidence="4" type="ORF">QO011_000566</name>
</gene>
<keyword evidence="5" id="KW-1185">Reference proteome</keyword>
<accession>A0ABU0IZX4</accession>
<comment type="subcellular location">
    <subcellularLocation>
        <location evidence="3">Cytoplasm</location>
    </subcellularLocation>
</comment>
<keyword evidence="3" id="KW-0963">Cytoplasm</keyword>
<comment type="function">
    <text evidence="3">Required for maturation of urease via the functional incorporation of the urease nickel metallocenter.</text>
</comment>
<dbReference type="HAMAP" id="MF_01385">
    <property type="entry name" value="UreF"/>
    <property type="match status" value="1"/>
</dbReference>
<dbReference type="Pfam" id="PF01730">
    <property type="entry name" value="UreF"/>
    <property type="match status" value="1"/>
</dbReference>
<comment type="caution">
    <text evidence="4">The sequence shown here is derived from an EMBL/GenBank/DDBJ whole genome shotgun (WGS) entry which is preliminary data.</text>
</comment>